<dbReference type="PROSITE" id="PS50011">
    <property type="entry name" value="PROTEIN_KINASE_DOM"/>
    <property type="match status" value="1"/>
</dbReference>
<keyword evidence="3" id="KW-0418">Kinase</keyword>
<dbReference type="GO" id="GO:0005634">
    <property type="term" value="C:nucleus"/>
    <property type="evidence" value="ECO:0007669"/>
    <property type="project" value="TreeGrafter"/>
</dbReference>
<evidence type="ECO:0000256" key="5">
    <source>
        <dbReference type="SAM" id="MobiDB-lite"/>
    </source>
</evidence>
<feature type="compositionally biased region" description="Low complexity" evidence="5">
    <location>
        <begin position="354"/>
        <end position="367"/>
    </location>
</feature>
<dbReference type="InterPro" id="IPR000719">
    <property type="entry name" value="Prot_kinase_dom"/>
</dbReference>
<feature type="compositionally biased region" description="Basic and acidic residues" evidence="5">
    <location>
        <begin position="342"/>
        <end position="353"/>
    </location>
</feature>
<dbReference type="Pfam" id="PF00069">
    <property type="entry name" value="Pkinase"/>
    <property type="match status" value="1"/>
</dbReference>
<dbReference type="SUPFAM" id="SSF56112">
    <property type="entry name" value="Protein kinase-like (PK-like)"/>
    <property type="match status" value="1"/>
</dbReference>
<dbReference type="PROSITE" id="PS00108">
    <property type="entry name" value="PROTEIN_KINASE_ST"/>
    <property type="match status" value="1"/>
</dbReference>
<dbReference type="EMBL" id="HBGU01042055">
    <property type="protein sequence ID" value="CAD9472349.1"/>
    <property type="molecule type" value="Transcribed_RNA"/>
</dbReference>
<reference evidence="7" key="1">
    <citation type="submission" date="2021-01" db="EMBL/GenBank/DDBJ databases">
        <authorList>
            <person name="Corre E."/>
            <person name="Pelletier E."/>
            <person name="Niang G."/>
            <person name="Scheremetjew M."/>
            <person name="Finn R."/>
            <person name="Kale V."/>
            <person name="Holt S."/>
            <person name="Cochrane G."/>
            <person name="Meng A."/>
            <person name="Brown T."/>
            <person name="Cohen L."/>
        </authorList>
    </citation>
    <scope>NUCLEOTIDE SEQUENCE</scope>
    <source>
        <strain evidence="7">UTEX LB 985</strain>
    </source>
</reference>
<feature type="region of interest" description="Disordered" evidence="5">
    <location>
        <begin position="401"/>
        <end position="430"/>
    </location>
</feature>
<evidence type="ECO:0000256" key="3">
    <source>
        <dbReference type="ARBA" id="ARBA00022777"/>
    </source>
</evidence>
<evidence type="ECO:0000259" key="6">
    <source>
        <dbReference type="PROSITE" id="PS50011"/>
    </source>
</evidence>
<dbReference type="Gene3D" id="1.10.510.10">
    <property type="entry name" value="Transferase(Phosphotransferase) domain 1"/>
    <property type="match status" value="1"/>
</dbReference>
<dbReference type="AlphaFoldDB" id="A0A7S2E5V6"/>
<dbReference type="CDD" id="cd00180">
    <property type="entry name" value="PKc"/>
    <property type="match status" value="1"/>
</dbReference>
<dbReference type="PANTHER" id="PTHR43671">
    <property type="entry name" value="SERINE/THREONINE-PROTEIN KINASE NEK"/>
    <property type="match status" value="1"/>
</dbReference>
<evidence type="ECO:0000256" key="1">
    <source>
        <dbReference type="ARBA" id="ARBA00022679"/>
    </source>
</evidence>
<proteinExistence type="predicted"/>
<evidence type="ECO:0000256" key="4">
    <source>
        <dbReference type="ARBA" id="ARBA00022840"/>
    </source>
</evidence>
<dbReference type="InterPro" id="IPR050660">
    <property type="entry name" value="NEK_Ser/Thr_kinase"/>
</dbReference>
<dbReference type="GO" id="GO:0005524">
    <property type="term" value="F:ATP binding"/>
    <property type="evidence" value="ECO:0007669"/>
    <property type="project" value="UniProtKB-KW"/>
</dbReference>
<organism evidence="7">
    <name type="scientific">Haptolina brevifila</name>
    <dbReference type="NCBI Taxonomy" id="156173"/>
    <lineage>
        <taxon>Eukaryota</taxon>
        <taxon>Haptista</taxon>
        <taxon>Haptophyta</taxon>
        <taxon>Prymnesiophyceae</taxon>
        <taxon>Prymnesiales</taxon>
        <taxon>Prymnesiaceae</taxon>
        <taxon>Haptolina</taxon>
    </lineage>
</organism>
<dbReference type="GO" id="GO:0004674">
    <property type="term" value="F:protein serine/threonine kinase activity"/>
    <property type="evidence" value="ECO:0007669"/>
    <property type="project" value="TreeGrafter"/>
</dbReference>
<keyword evidence="4" id="KW-0067">ATP-binding</keyword>
<name>A0A7S2E5V6_9EUKA</name>
<evidence type="ECO:0000313" key="7">
    <source>
        <dbReference type="EMBL" id="CAD9472349.1"/>
    </source>
</evidence>
<keyword evidence="1" id="KW-0808">Transferase</keyword>
<protein>
    <recommendedName>
        <fullName evidence="6">Protein kinase domain-containing protein</fullName>
    </recommendedName>
</protein>
<keyword evidence="2" id="KW-0547">Nucleotide-binding</keyword>
<dbReference type="InterPro" id="IPR011009">
    <property type="entry name" value="Kinase-like_dom_sf"/>
</dbReference>
<dbReference type="PANTHER" id="PTHR43671:SF104">
    <property type="entry name" value="CALCIUM_CALMODULIN-DEPENDENT PROTEIN KINASE TYPE 1D-RELATED"/>
    <property type="match status" value="1"/>
</dbReference>
<dbReference type="SMART" id="SM00220">
    <property type="entry name" value="S_TKc"/>
    <property type="match status" value="1"/>
</dbReference>
<feature type="region of interest" description="Disordered" evidence="5">
    <location>
        <begin position="342"/>
        <end position="368"/>
    </location>
</feature>
<gene>
    <name evidence="7" type="ORF">CBRE1094_LOCUS22947</name>
</gene>
<evidence type="ECO:0000256" key="2">
    <source>
        <dbReference type="ARBA" id="ARBA00022741"/>
    </source>
</evidence>
<accession>A0A7S2E5V6</accession>
<sequence>MRELQLWAQLADHPNVASLADVGREFGMPLLLLPYADLGNLAEHVKRRLVQPAPAVAPEEVDTAAWVAEPLDWMIQLAFGVRFLHDSAVVHGDLKPQNVLVYSTATLQFPHIKICDLGLSAKGAWWTDCAELPSSSHQPSPSSCETLLVSRQGHGVCLFAGFGSADFRAPELKLRNHAEDSGGSSISEKCDMWAFGTCLLYSLSGGLPADWQDANAAACLRSFRRAHRSDCGQPQLVLGVADEMHEALISFVEASLAHSPLERPSASNAIETLIEVFEGVADGQRYFRRVPPRDYGLYDSERWRREMVISREVLDDSVAAQELEEKYKRALADEAKKEEEAKAAAVARARDAGRQSPGQPPVGSSSPAHAAIASDEYRFGGEAMEGATTAQIASAMGRYLGKRPAPSSVLRSSAPLKSSRLAQSRHPGRQ</sequence>
<feature type="domain" description="Protein kinase" evidence="6">
    <location>
        <begin position="1"/>
        <end position="277"/>
    </location>
</feature>
<dbReference type="InterPro" id="IPR008271">
    <property type="entry name" value="Ser/Thr_kinase_AS"/>
</dbReference>